<keyword evidence="9" id="KW-0520">NAD</keyword>
<dbReference type="SUPFAM" id="SSF50249">
    <property type="entry name" value="Nucleic acid-binding proteins"/>
    <property type="match status" value="1"/>
</dbReference>
<dbReference type="HAMAP" id="MF_01588">
    <property type="entry name" value="DNA_ligase_A"/>
    <property type="match status" value="1"/>
</dbReference>
<dbReference type="Gene3D" id="6.20.10.30">
    <property type="match status" value="1"/>
</dbReference>
<dbReference type="GO" id="GO:0005829">
    <property type="term" value="C:cytosol"/>
    <property type="evidence" value="ECO:0007669"/>
    <property type="project" value="TreeGrafter"/>
</dbReference>
<dbReference type="InterPro" id="IPR001679">
    <property type="entry name" value="DNA_ligase"/>
</dbReference>
<dbReference type="Gene3D" id="1.10.287.610">
    <property type="entry name" value="Helix hairpin bin"/>
    <property type="match status" value="1"/>
</dbReference>
<gene>
    <name evidence="13" type="ORF">MHYMCMPASI_01138</name>
</gene>
<evidence type="ECO:0000313" key="14">
    <source>
        <dbReference type="Proteomes" id="UP000837675"/>
    </source>
</evidence>
<dbReference type="PROSITE" id="PS50172">
    <property type="entry name" value="BRCT"/>
    <property type="match status" value="1"/>
</dbReference>
<keyword evidence="4" id="KW-0235">DNA replication</keyword>
<dbReference type="InterPro" id="IPR010994">
    <property type="entry name" value="RuvA_2-like"/>
</dbReference>
<dbReference type="PANTHER" id="PTHR23389">
    <property type="entry name" value="CHROMOSOME TRANSMISSION FIDELITY FACTOR 18"/>
    <property type="match status" value="1"/>
</dbReference>
<dbReference type="InterPro" id="IPR041663">
    <property type="entry name" value="DisA/LigA_HHH"/>
</dbReference>
<keyword evidence="14" id="KW-1185">Reference proteome</keyword>
<evidence type="ECO:0000256" key="1">
    <source>
        <dbReference type="ARBA" id="ARBA00001946"/>
    </source>
</evidence>
<evidence type="ECO:0000259" key="12">
    <source>
        <dbReference type="PROSITE" id="PS50172"/>
    </source>
</evidence>
<dbReference type="Pfam" id="PF03120">
    <property type="entry name" value="OB_DNA_ligase"/>
    <property type="match status" value="1"/>
</dbReference>
<dbReference type="FunFam" id="2.40.50.140:FF:000012">
    <property type="entry name" value="DNA ligase"/>
    <property type="match status" value="1"/>
</dbReference>
<proteinExistence type="inferred from homology"/>
<evidence type="ECO:0000256" key="8">
    <source>
        <dbReference type="ARBA" id="ARBA00022842"/>
    </source>
</evidence>
<evidence type="ECO:0000256" key="6">
    <source>
        <dbReference type="ARBA" id="ARBA00022763"/>
    </source>
</evidence>
<dbReference type="InterPro" id="IPR013839">
    <property type="entry name" value="DNAligase_adenylation"/>
</dbReference>
<accession>A0A8S4BWL3</accession>
<evidence type="ECO:0000256" key="10">
    <source>
        <dbReference type="ARBA" id="ARBA00023204"/>
    </source>
</evidence>
<dbReference type="EMBL" id="CAJVAF010000348">
    <property type="protein sequence ID" value="CAG7599900.1"/>
    <property type="molecule type" value="Genomic_DNA"/>
</dbReference>
<dbReference type="InterPro" id="IPR013840">
    <property type="entry name" value="DNAligase_N"/>
</dbReference>
<dbReference type="Pfam" id="PF03119">
    <property type="entry name" value="DNA_ligase_ZBD"/>
    <property type="match status" value="1"/>
</dbReference>
<dbReference type="PROSITE" id="PS01056">
    <property type="entry name" value="DNA_LIGASE_N2"/>
    <property type="match status" value="1"/>
</dbReference>
<dbReference type="PIRSF" id="PIRSF001604">
    <property type="entry name" value="LigA"/>
    <property type="match status" value="1"/>
</dbReference>
<evidence type="ECO:0000256" key="4">
    <source>
        <dbReference type="ARBA" id="ARBA00022705"/>
    </source>
</evidence>
<dbReference type="PANTHER" id="PTHR23389:SF9">
    <property type="entry name" value="DNA LIGASE"/>
    <property type="match status" value="1"/>
</dbReference>
<dbReference type="Pfam" id="PF01653">
    <property type="entry name" value="DNA_ligase_aden"/>
    <property type="match status" value="1"/>
</dbReference>
<dbReference type="NCBIfam" id="TIGR00575">
    <property type="entry name" value="dnlj"/>
    <property type="match status" value="1"/>
</dbReference>
<evidence type="ECO:0000256" key="11">
    <source>
        <dbReference type="ARBA" id="ARBA00034005"/>
    </source>
</evidence>
<dbReference type="SUPFAM" id="SSF56091">
    <property type="entry name" value="DNA ligase/mRNA capping enzyme, catalytic domain"/>
    <property type="match status" value="1"/>
</dbReference>
<keyword evidence="10" id="KW-0234">DNA repair</keyword>
<dbReference type="InterPro" id="IPR004150">
    <property type="entry name" value="NAD_DNA_ligase_OB"/>
</dbReference>
<dbReference type="CDD" id="cd00114">
    <property type="entry name" value="LIGANc"/>
    <property type="match status" value="1"/>
</dbReference>
<dbReference type="Pfam" id="PF12826">
    <property type="entry name" value="HHH_2"/>
    <property type="match status" value="1"/>
</dbReference>
<evidence type="ECO:0000256" key="5">
    <source>
        <dbReference type="ARBA" id="ARBA00022723"/>
    </source>
</evidence>
<dbReference type="Gene3D" id="2.40.50.140">
    <property type="entry name" value="Nucleic acid-binding proteins"/>
    <property type="match status" value="1"/>
</dbReference>
<sequence length="675" mass="76430">MLSSLESALKRIEYLRSELKRHNYLYYQLNKPEILDAEYDLLSKELERLEKLHGIEEVSSPTQTVGGALDVKFKKVAHLRPMLSLGNAFSFSDIADFYERITKVYPEVEFICEPKIDGLSFSALYQKGKLKYALTRGTGEYGEDITENFKQIIAVPQTIDYSKELEIRGEVYIRKDDFMALNKERSLKGEEEFANPRNAAAGSLRQLDSNITKERKLRYFVWGGFFGHCVSQNDFLAKAKGLGFCVNEDIILCKTLEEINSYYLKMSEKRAALLYDIDGLVYKVNNIKTQQTLGQTSKAPRWAIAHKFPAEVAITQIEDIIVQVGRTGTLTPVALLKPVNIGGVLVSRATLHNEDEIKRKDFRIGDVVSIKRAGDVIPQVIEVDVSKRNGNERIFKFPKNCPVCESSVEQIEGEAAIRCTGGRNCPAQLLEYLCYFVRKDAFDIIGLGEKQLEEFLEDGLIQEPADIFKIPEVGADILYNLEKKTGWGKKSIANLLNAIEKSKRIRLDKFIYSLGIRHIGQVSAEIIARHFKTFENFYGDLKDNKFDALERINGIGPTMIESIESFFADAKNIKFIEELLFYITIEDMEENDNIYSPLYNKKIIFTGSLESMARDQAEQISKELGAKIVSSVSKETDFVIAGSEAGSKLNKAKDLGVQVLAEQEWLDMLKSLKTL</sequence>
<dbReference type="Gene3D" id="3.30.470.30">
    <property type="entry name" value="DNA ligase/mRNA capping enzyme"/>
    <property type="match status" value="1"/>
</dbReference>
<dbReference type="SMART" id="SM00292">
    <property type="entry name" value="BRCT"/>
    <property type="match status" value="1"/>
</dbReference>
<dbReference type="GO" id="GO:0046872">
    <property type="term" value="F:metal ion binding"/>
    <property type="evidence" value="ECO:0007669"/>
    <property type="project" value="UniProtKB-KW"/>
</dbReference>
<evidence type="ECO:0000256" key="7">
    <source>
        <dbReference type="ARBA" id="ARBA00022833"/>
    </source>
</evidence>
<dbReference type="SMART" id="SM00532">
    <property type="entry name" value="LIGANc"/>
    <property type="match status" value="1"/>
</dbReference>
<dbReference type="Pfam" id="PF00533">
    <property type="entry name" value="BRCT"/>
    <property type="match status" value="1"/>
</dbReference>
<dbReference type="InterPro" id="IPR001357">
    <property type="entry name" value="BRCT_dom"/>
</dbReference>
<dbReference type="GO" id="GO:0006281">
    <property type="term" value="P:DNA repair"/>
    <property type="evidence" value="ECO:0007669"/>
    <property type="project" value="UniProtKB-KW"/>
</dbReference>
<dbReference type="InterPro" id="IPR012340">
    <property type="entry name" value="NA-bd_OB-fold"/>
</dbReference>
<comment type="cofactor">
    <cofactor evidence="1">
        <name>Mg(2+)</name>
        <dbReference type="ChEBI" id="CHEBI:18420"/>
    </cofactor>
</comment>
<dbReference type="SUPFAM" id="SSF52113">
    <property type="entry name" value="BRCT domain"/>
    <property type="match status" value="1"/>
</dbReference>
<evidence type="ECO:0000256" key="3">
    <source>
        <dbReference type="ARBA" id="ARBA00022598"/>
    </source>
</evidence>
<dbReference type="CDD" id="cd17748">
    <property type="entry name" value="BRCT_DNA_ligase_like"/>
    <property type="match status" value="1"/>
</dbReference>
<comment type="caution">
    <text evidence="13">The sequence shown here is derived from an EMBL/GenBank/DDBJ whole genome shotgun (WGS) entry which is preliminary data.</text>
</comment>
<evidence type="ECO:0000256" key="2">
    <source>
        <dbReference type="ARBA" id="ARBA00012722"/>
    </source>
</evidence>
<keyword evidence="3 13" id="KW-0436">Ligase</keyword>
<protein>
    <recommendedName>
        <fullName evidence="2">DNA ligase (NAD(+))</fullName>
        <ecNumber evidence="2">6.5.1.2</ecNumber>
    </recommendedName>
</protein>
<dbReference type="NCBIfam" id="NF005932">
    <property type="entry name" value="PRK07956.1"/>
    <property type="match status" value="1"/>
</dbReference>
<dbReference type="InterPro" id="IPR033136">
    <property type="entry name" value="DNA_ligase_CS"/>
</dbReference>
<comment type="catalytic activity">
    <reaction evidence="11">
        <text>NAD(+) + (deoxyribonucleotide)n-3'-hydroxyl + 5'-phospho-(deoxyribonucleotide)m = (deoxyribonucleotide)n+m + AMP + beta-nicotinamide D-nucleotide.</text>
        <dbReference type="EC" id="6.5.1.2"/>
    </reaction>
</comment>
<keyword evidence="6" id="KW-0227">DNA damage</keyword>
<name>A0A8S4BWL3_9ACAR</name>
<dbReference type="Gene3D" id="1.10.150.20">
    <property type="entry name" value="5' to 3' exonuclease, C-terminal subdomain"/>
    <property type="match status" value="2"/>
</dbReference>
<keyword evidence="5" id="KW-0479">Metal-binding</keyword>
<dbReference type="AlphaFoldDB" id="A0A8S4BWL3"/>
<dbReference type="Proteomes" id="UP000837675">
    <property type="component" value="Unassembled WGS sequence"/>
</dbReference>
<dbReference type="SUPFAM" id="SSF47781">
    <property type="entry name" value="RuvA domain 2-like"/>
    <property type="match status" value="1"/>
</dbReference>
<feature type="domain" description="BRCT" evidence="12">
    <location>
        <begin position="593"/>
        <end position="666"/>
    </location>
</feature>
<evidence type="ECO:0000313" key="13">
    <source>
        <dbReference type="EMBL" id="CAG7599900.1"/>
    </source>
</evidence>
<dbReference type="InterPro" id="IPR036420">
    <property type="entry name" value="BRCT_dom_sf"/>
</dbReference>
<dbReference type="Gene3D" id="3.40.50.10190">
    <property type="entry name" value="BRCT domain"/>
    <property type="match status" value="1"/>
</dbReference>
<organism evidence="13 14">
    <name type="scientific">Hyalomma marginatum</name>
    <dbReference type="NCBI Taxonomy" id="34627"/>
    <lineage>
        <taxon>Eukaryota</taxon>
        <taxon>Metazoa</taxon>
        <taxon>Ecdysozoa</taxon>
        <taxon>Arthropoda</taxon>
        <taxon>Chelicerata</taxon>
        <taxon>Arachnida</taxon>
        <taxon>Acari</taxon>
        <taxon>Parasitiformes</taxon>
        <taxon>Ixodida</taxon>
        <taxon>Ixodoidea</taxon>
        <taxon>Ixodidae</taxon>
        <taxon>Hyalomminae</taxon>
        <taxon>Hyalomma</taxon>
    </lineage>
</organism>
<reference evidence="13" key="1">
    <citation type="submission" date="2021-06" db="EMBL/GenBank/DDBJ databases">
        <authorList>
            <person name="Nardi T."/>
            <person name="Nardi T."/>
        </authorList>
    </citation>
    <scope>NUCLEOTIDE SEQUENCE</scope>
</reference>
<evidence type="ECO:0000256" key="9">
    <source>
        <dbReference type="ARBA" id="ARBA00023027"/>
    </source>
</evidence>
<dbReference type="GO" id="GO:0006260">
    <property type="term" value="P:DNA replication"/>
    <property type="evidence" value="ECO:0007669"/>
    <property type="project" value="UniProtKB-KW"/>
</dbReference>
<keyword evidence="8" id="KW-0460">Magnesium</keyword>
<dbReference type="GO" id="GO:0003911">
    <property type="term" value="F:DNA ligase (NAD+) activity"/>
    <property type="evidence" value="ECO:0007669"/>
    <property type="project" value="UniProtKB-EC"/>
</dbReference>
<dbReference type="EC" id="6.5.1.2" evidence="2"/>
<keyword evidence="7" id="KW-0862">Zinc</keyword>
<dbReference type="InterPro" id="IPR004149">
    <property type="entry name" value="Znf_DNAligase_C4"/>
</dbReference>